<evidence type="ECO:0000256" key="1">
    <source>
        <dbReference type="SAM" id="MobiDB-lite"/>
    </source>
</evidence>
<proteinExistence type="predicted"/>
<keyword evidence="3" id="KW-1185">Reference proteome</keyword>
<protein>
    <submittedName>
        <fullName evidence="2">Uncharacterized protein</fullName>
    </submittedName>
</protein>
<evidence type="ECO:0000313" key="3">
    <source>
        <dbReference type="Proteomes" id="UP000277204"/>
    </source>
</evidence>
<dbReference type="EMBL" id="UZAI01002117">
    <property type="protein sequence ID" value="VDO68430.1"/>
    <property type="molecule type" value="Genomic_DNA"/>
</dbReference>
<sequence>MAAGDQQLVHTSFGPPGYWRPCAPLVWNQGFPTLLDELSVSIGPVKAPYIRFSFSQFRKQQLCRENAVSRTSLAEAVYAWPCESISRGNEGPPHSRPYQSIWDYTQTTSPK</sequence>
<organism evidence="2 3">
    <name type="scientific">Schistosoma margrebowiei</name>
    <dbReference type="NCBI Taxonomy" id="48269"/>
    <lineage>
        <taxon>Eukaryota</taxon>
        <taxon>Metazoa</taxon>
        <taxon>Spiralia</taxon>
        <taxon>Lophotrochozoa</taxon>
        <taxon>Platyhelminthes</taxon>
        <taxon>Trematoda</taxon>
        <taxon>Digenea</taxon>
        <taxon>Strigeidida</taxon>
        <taxon>Schistosomatoidea</taxon>
        <taxon>Schistosomatidae</taxon>
        <taxon>Schistosoma</taxon>
    </lineage>
</organism>
<dbReference type="AlphaFoldDB" id="A0A183LQ22"/>
<evidence type="ECO:0000313" key="2">
    <source>
        <dbReference type="EMBL" id="VDO68430.1"/>
    </source>
</evidence>
<gene>
    <name evidence="2" type="ORF">SMRZ_LOCUS5897</name>
</gene>
<name>A0A183LQ22_9TREM</name>
<dbReference type="Proteomes" id="UP000277204">
    <property type="component" value="Unassembled WGS sequence"/>
</dbReference>
<accession>A0A183LQ22</accession>
<feature type="region of interest" description="Disordered" evidence="1">
    <location>
        <begin position="84"/>
        <end position="111"/>
    </location>
</feature>
<feature type="compositionally biased region" description="Polar residues" evidence="1">
    <location>
        <begin position="102"/>
        <end position="111"/>
    </location>
</feature>
<reference evidence="2 3" key="1">
    <citation type="submission" date="2018-11" db="EMBL/GenBank/DDBJ databases">
        <authorList>
            <consortium name="Pathogen Informatics"/>
        </authorList>
    </citation>
    <scope>NUCLEOTIDE SEQUENCE [LARGE SCALE GENOMIC DNA]</scope>
    <source>
        <strain evidence="2 3">Zambia</strain>
    </source>
</reference>